<dbReference type="Pfam" id="PF06224">
    <property type="entry name" value="AlkZ-like"/>
    <property type="match status" value="1"/>
</dbReference>
<accession>X0RX16</accession>
<reference evidence="1" key="1">
    <citation type="journal article" date="2014" name="Front. Microbiol.">
        <title>High frequency of phylogenetically diverse reductive dehalogenase-homologous genes in deep subseafloor sedimentary metagenomes.</title>
        <authorList>
            <person name="Kawai M."/>
            <person name="Futagami T."/>
            <person name="Toyoda A."/>
            <person name="Takaki Y."/>
            <person name="Nishi S."/>
            <person name="Hori S."/>
            <person name="Arai W."/>
            <person name="Tsubouchi T."/>
            <person name="Morono Y."/>
            <person name="Uchiyama I."/>
            <person name="Ito T."/>
            <person name="Fujiyama A."/>
            <person name="Inagaki F."/>
            <person name="Takami H."/>
        </authorList>
    </citation>
    <scope>NUCLEOTIDE SEQUENCE</scope>
    <source>
        <strain evidence="1">Expedition CK06-06</strain>
    </source>
</reference>
<comment type="caution">
    <text evidence="1">The sequence shown here is derived from an EMBL/GenBank/DDBJ whole genome shotgun (WGS) entry which is preliminary data.</text>
</comment>
<name>X0RX16_9ZZZZ</name>
<feature type="non-terminal residue" evidence="1">
    <location>
        <position position="149"/>
    </location>
</feature>
<dbReference type="AlphaFoldDB" id="X0RX16"/>
<dbReference type="PANTHER" id="PTHR30528:SF0">
    <property type="entry name" value="CYTOPLASMIC PROTEIN"/>
    <property type="match status" value="1"/>
</dbReference>
<gene>
    <name evidence="1" type="ORF">S01H1_14754</name>
</gene>
<dbReference type="PANTHER" id="PTHR30528">
    <property type="entry name" value="CYTOPLASMIC PROTEIN"/>
    <property type="match status" value="1"/>
</dbReference>
<sequence length="149" mass="17540">MNTLSKQEARNFLLLRHFLLPPRRLQGHFGIETVLNSLRAIQYDPQNPCGRNIDLVLQARVGGIHPNDYHNWLYHEKKGVECYDKELCIVPIEDLTLCRKMRVKSKRYRKLDAFIKQNDQALVRILRKIDKEGPICSLDIKDTRKVNIF</sequence>
<dbReference type="InterPro" id="IPR009351">
    <property type="entry name" value="AlkZ-like"/>
</dbReference>
<protein>
    <submittedName>
        <fullName evidence="1">Uncharacterized protein</fullName>
    </submittedName>
</protein>
<evidence type="ECO:0000313" key="1">
    <source>
        <dbReference type="EMBL" id="GAF68297.1"/>
    </source>
</evidence>
<proteinExistence type="predicted"/>
<organism evidence="1">
    <name type="scientific">marine sediment metagenome</name>
    <dbReference type="NCBI Taxonomy" id="412755"/>
    <lineage>
        <taxon>unclassified sequences</taxon>
        <taxon>metagenomes</taxon>
        <taxon>ecological metagenomes</taxon>
    </lineage>
</organism>
<dbReference type="EMBL" id="BARS01007686">
    <property type="protein sequence ID" value="GAF68297.1"/>
    <property type="molecule type" value="Genomic_DNA"/>
</dbReference>